<name>A0A9J5XNA6_SOLCO</name>
<organism evidence="2 3">
    <name type="scientific">Solanum commersonii</name>
    <name type="common">Commerson's wild potato</name>
    <name type="synonym">Commerson's nightshade</name>
    <dbReference type="NCBI Taxonomy" id="4109"/>
    <lineage>
        <taxon>Eukaryota</taxon>
        <taxon>Viridiplantae</taxon>
        <taxon>Streptophyta</taxon>
        <taxon>Embryophyta</taxon>
        <taxon>Tracheophyta</taxon>
        <taxon>Spermatophyta</taxon>
        <taxon>Magnoliopsida</taxon>
        <taxon>eudicotyledons</taxon>
        <taxon>Gunneridae</taxon>
        <taxon>Pentapetalae</taxon>
        <taxon>asterids</taxon>
        <taxon>lamiids</taxon>
        <taxon>Solanales</taxon>
        <taxon>Solanaceae</taxon>
        <taxon>Solanoideae</taxon>
        <taxon>Solaneae</taxon>
        <taxon>Solanum</taxon>
    </lineage>
</organism>
<protein>
    <recommendedName>
        <fullName evidence="1">Ubiquitin-like domain-containing protein</fullName>
    </recommendedName>
</protein>
<accession>A0A9J5XNA6</accession>
<feature type="domain" description="Ubiquitin-like" evidence="1">
    <location>
        <begin position="6"/>
        <end position="81"/>
    </location>
</feature>
<gene>
    <name evidence="2" type="ORF">H5410_048952</name>
</gene>
<sequence>MSGNNFDIQVQSQDGSITILSVSPDMVMKRVFLTYCREKLIDWKTVRFVLDGKRISPAKTIDELGLKDGDKIDAMFSQNGGGFTN</sequence>
<dbReference type="InterPro" id="IPR000626">
    <property type="entry name" value="Ubiquitin-like_dom"/>
</dbReference>
<dbReference type="OrthoDB" id="442921at2759"/>
<dbReference type="AlphaFoldDB" id="A0A9J5XNA6"/>
<dbReference type="PROSITE" id="PS50053">
    <property type="entry name" value="UBIQUITIN_2"/>
    <property type="match status" value="1"/>
</dbReference>
<keyword evidence="3" id="KW-1185">Reference proteome</keyword>
<proteinExistence type="predicted"/>
<dbReference type="InterPro" id="IPR029071">
    <property type="entry name" value="Ubiquitin-like_domsf"/>
</dbReference>
<reference evidence="2 3" key="1">
    <citation type="submission" date="2020-09" db="EMBL/GenBank/DDBJ databases">
        <title>De no assembly of potato wild relative species, Solanum commersonii.</title>
        <authorList>
            <person name="Cho K."/>
        </authorList>
    </citation>
    <scope>NUCLEOTIDE SEQUENCE [LARGE SCALE GENOMIC DNA]</scope>
    <source>
        <strain evidence="2">LZ3.2</strain>
        <tissue evidence="2">Leaf</tissue>
    </source>
</reference>
<dbReference type="InterPro" id="IPR022617">
    <property type="entry name" value="Rad60/SUMO-like_dom"/>
</dbReference>
<dbReference type="SUPFAM" id="SSF54236">
    <property type="entry name" value="Ubiquitin-like"/>
    <property type="match status" value="1"/>
</dbReference>
<dbReference type="EMBL" id="JACXVP010000009">
    <property type="protein sequence ID" value="KAG5588518.1"/>
    <property type="molecule type" value="Genomic_DNA"/>
</dbReference>
<evidence type="ECO:0000313" key="3">
    <source>
        <dbReference type="Proteomes" id="UP000824120"/>
    </source>
</evidence>
<comment type="caution">
    <text evidence="2">The sequence shown here is derived from an EMBL/GenBank/DDBJ whole genome shotgun (WGS) entry which is preliminary data.</text>
</comment>
<dbReference type="PANTHER" id="PTHR10562">
    <property type="entry name" value="SMALL UBIQUITIN-RELATED MODIFIER"/>
    <property type="match status" value="1"/>
</dbReference>
<evidence type="ECO:0000259" key="1">
    <source>
        <dbReference type="PROSITE" id="PS50053"/>
    </source>
</evidence>
<dbReference type="Proteomes" id="UP000824120">
    <property type="component" value="Chromosome 9"/>
</dbReference>
<dbReference type="CDD" id="cd01763">
    <property type="entry name" value="Ubl_SUMO_like"/>
    <property type="match status" value="1"/>
</dbReference>
<evidence type="ECO:0000313" key="2">
    <source>
        <dbReference type="EMBL" id="KAG5588518.1"/>
    </source>
</evidence>
<dbReference type="Pfam" id="PF11976">
    <property type="entry name" value="Rad60-SLD"/>
    <property type="match status" value="1"/>
</dbReference>
<dbReference type="Gene3D" id="3.10.20.90">
    <property type="entry name" value="Phosphatidylinositol 3-kinase Catalytic Subunit, Chain A, domain 1"/>
    <property type="match status" value="1"/>
</dbReference>